<dbReference type="NCBIfam" id="TIGR01090">
    <property type="entry name" value="apt"/>
    <property type="match status" value="1"/>
</dbReference>
<evidence type="ECO:0000256" key="6">
    <source>
        <dbReference type="ARBA" id="ARBA00011738"/>
    </source>
</evidence>
<dbReference type="GO" id="GO:0005737">
    <property type="term" value="C:cytoplasm"/>
    <property type="evidence" value="ECO:0007669"/>
    <property type="project" value="UniProtKB-SubCell"/>
</dbReference>
<dbReference type="GO" id="GO:0016208">
    <property type="term" value="F:AMP binding"/>
    <property type="evidence" value="ECO:0007669"/>
    <property type="project" value="TreeGrafter"/>
</dbReference>
<dbReference type="UniPathway" id="UPA00588">
    <property type="reaction ID" value="UER00646"/>
</dbReference>
<dbReference type="Proteomes" id="UP000015103">
    <property type="component" value="Unassembled WGS sequence"/>
</dbReference>
<evidence type="ECO:0000256" key="2">
    <source>
        <dbReference type="ARBA" id="ARBA00003968"/>
    </source>
</evidence>
<dbReference type="GO" id="GO:0006168">
    <property type="term" value="P:adenine salvage"/>
    <property type="evidence" value="ECO:0007669"/>
    <property type="project" value="InterPro"/>
</dbReference>
<evidence type="ECO:0000313" key="15">
    <source>
        <dbReference type="Proteomes" id="UP000015103"/>
    </source>
</evidence>
<dbReference type="HOGENOM" id="CLU_063339_3_2_1"/>
<accession>T1HBI5</accession>
<dbReference type="InterPro" id="IPR000836">
    <property type="entry name" value="PRTase_dom"/>
</dbReference>
<evidence type="ECO:0000256" key="9">
    <source>
        <dbReference type="ARBA" id="ARBA00022490"/>
    </source>
</evidence>
<dbReference type="InterPro" id="IPR005764">
    <property type="entry name" value="Ade_phspho_trans"/>
</dbReference>
<proteinExistence type="inferred from homology"/>
<dbReference type="GO" id="GO:0006166">
    <property type="term" value="P:purine ribonucleoside salvage"/>
    <property type="evidence" value="ECO:0007669"/>
    <property type="project" value="UniProtKB-KW"/>
</dbReference>
<dbReference type="Pfam" id="PF00156">
    <property type="entry name" value="Pribosyltran"/>
    <property type="match status" value="1"/>
</dbReference>
<dbReference type="OMA" id="QAYDLEY"/>
<comment type="subcellular location">
    <subcellularLocation>
        <location evidence="3">Cytoplasm</location>
    </subcellularLocation>
</comment>
<keyword evidence="11" id="KW-0808">Transferase</keyword>
<feature type="domain" description="Phosphoribosyltransferase" evidence="13">
    <location>
        <begin position="38"/>
        <end position="167"/>
    </location>
</feature>
<dbReference type="PANTHER" id="PTHR32315">
    <property type="entry name" value="ADENINE PHOSPHORIBOSYLTRANSFERASE"/>
    <property type="match status" value="1"/>
</dbReference>
<dbReference type="RefSeq" id="XP_073988156.1">
    <property type="nucleotide sequence ID" value="XM_074132055.1"/>
</dbReference>
<dbReference type="EMBL" id="ACPB03002590">
    <property type="status" value="NOT_ANNOTATED_CDS"/>
    <property type="molecule type" value="Genomic_DNA"/>
</dbReference>
<evidence type="ECO:0000256" key="12">
    <source>
        <dbReference type="ARBA" id="ARBA00022726"/>
    </source>
</evidence>
<dbReference type="AlphaFoldDB" id="T1HBI5"/>
<dbReference type="VEuPathDB" id="VectorBase:RPRC001397"/>
<dbReference type="HAMAP" id="MF_00004">
    <property type="entry name" value="Aden_phosphoribosyltr"/>
    <property type="match status" value="1"/>
</dbReference>
<evidence type="ECO:0000256" key="11">
    <source>
        <dbReference type="ARBA" id="ARBA00022679"/>
    </source>
</evidence>
<dbReference type="InterPro" id="IPR050054">
    <property type="entry name" value="UPRTase/APRTase"/>
</dbReference>
<organism evidence="14 15">
    <name type="scientific">Rhodnius prolixus</name>
    <name type="common">Triatomid bug</name>
    <dbReference type="NCBI Taxonomy" id="13249"/>
    <lineage>
        <taxon>Eukaryota</taxon>
        <taxon>Metazoa</taxon>
        <taxon>Ecdysozoa</taxon>
        <taxon>Arthropoda</taxon>
        <taxon>Hexapoda</taxon>
        <taxon>Insecta</taxon>
        <taxon>Pterygota</taxon>
        <taxon>Neoptera</taxon>
        <taxon>Paraneoptera</taxon>
        <taxon>Hemiptera</taxon>
        <taxon>Heteroptera</taxon>
        <taxon>Panheteroptera</taxon>
        <taxon>Cimicomorpha</taxon>
        <taxon>Reduviidae</taxon>
        <taxon>Triatominae</taxon>
        <taxon>Rhodnius</taxon>
    </lineage>
</organism>
<keyword evidence="15" id="KW-1185">Reference proteome</keyword>
<evidence type="ECO:0000256" key="1">
    <source>
        <dbReference type="ARBA" id="ARBA00000868"/>
    </source>
</evidence>
<comment type="pathway">
    <text evidence="4">Purine metabolism; AMP biosynthesis via salvage pathway; AMP from adenine: step 1/1.</text>
</comment>
<dbReference type="GO" id="GO:0003999">
    <property type="term" value="F:adenine phosphoribosyltransferase activity"/>
    <property type="evidence" value="ECO:0007669"/>
    <property type="project" value="UniProtKB-EC"/>
</dbReference>
<dbReference type="GeneID" id="141456256"/>
<comment type="function">
    <text evidence="2">Catalyzes a salvage reaction resulting in the formation of AMP, that is energically less costly than de novo synthesis.</text>
</comment>
<comment type="catalytic activity">
    <reaction evidence="1">
        <text>AMP + diphosphate = 5-phospho-alpha-D-ribose 1-diphosphate + adenine</text>
        <dbReference type="Rhea" id="RHEA:16609"/>
        <dbReference type="ChEBI" id="CHEBI:16708"/>
        <dbReference type="ChEBI" id="CHEBI:33019"/>
        <dbReference type="ChEBI" id="CHEBI:58017"/>
        <dbReference type="ChEBI" id="CHEBI:456215"/>
        <dbReference type="EC" id="2.4.2.7"/>
    </reaction>
</comment>
<evidence type="ECO:0000256" key="7">
    <source>
        <dbReference type="ARBA" id="ARBA00011893"/>
    </source>
</evidence>
<dbReference type="InterPro" id="IPR029057">
    <property type="entry name" value="PRTase-like"/>
</dbReference>
<evidence type="ECO:0000256" key="10">
    <source>
        <dbReference type="ARBA" id="ARBA00022676"/>
    </source>
</evidence>
<evidence type="ECO:0000256" key="5">
    <source>
        <dbReference type="ARBA" id="ARBA00008391"/>
    </source>
</evidence>
<reference evidence="14" key="1">
    <citation type="submission" date="2015-05" db="UniProtKB">
        <authorList>
            <consortium name="EnsemblMetazoa"/>
        </authorList>
    </citation>
    <scope>IDENTIFICATION</scope>
</reference>
<dbReference type="FunFam" id="3.40.50.2020:FF:000021">
    <property type="entry name" value="Adenine phosphoribosyltransferase"/>
    <property type="match status" value="1"/>
</dbReference>
<comment type="similarity">
    <text evidence="5">Belongs to the purine/pyrimidine phosphoribosyltransferase family.</text>
</comment>
<keyword evidence="10" id="KW-0328">Glycosyltransferase</keyword>
<dbReference type="FunCoup" id="T1HBI5">
    <property type="interactions" value="595"/>
</dbReference>
<protein>
    <recommendedName>
        <fullName evidence="8">Adenine phosphoribosyltransferase</fullName>
        <ecNumber evidence="7">2.4.2.7</ecNumber>
    </recommendedName>
</protein>
<sequence length="179" mass="19953">METNSSKLNLVREHIKSYKDFPKQGIVFRDIFSVLLNNQSFKALCDLVIDHIKKLDKKFDAVVGLESRGFLLGPLVALEFSLPFVPIRKKGKLPGPVTSVAYSLEYSTDVFEMQRDSLKEGQTVLIIDDLLATGGSLKASCDLLSSLKIEVAECLVIMELNDLRGRDNVPAPVYSMVQF</sequence>
<dbReference type="CDD" id="cd06223">
    <property type="entry name" value="PRTases_typeI"/>
    <property type="match status" value="1"/>
</dbReference>
<comment type="subunit">
    <text evidence="6">Homodimer.</text>
</comment>
<evidence type="ECO:0000313" key="14">
    <source>
        <dbReference type="EnsemblMetazoa" id="RPRC001397-PA"/>
    </source>
</evidence>
<dbReference type="STRING" id="13249.T1HBI5"/>
<keyword evidence="12" id="KW-0660">Purine salvage</keyword>
<evidence type="ECO:0000256" key="4">
    <source>
        <dbReference type="ARBA" id="ARBA00004659"/>
    </source>
</evidence>
<dbReference type="NCBIfam" id="NF002634">
    <property type="entry name" value="PRK02304.1-3"/>
    <property type="match status" value="1"/>
</dbReference>
<keyword evidence="9" id="KW-0963">Cytoplasm</keyword>
<name>T1HBI5_RHOPR</name>
<evidence type="ECO:0000256" key="3">
    <source>
        <dbReference type="ARBA" id="ARBA00004496"/>
    </source>
</evidence>
<dbReference type="EC" id="2.4.2.7" evidence="7"/>
<dbReference type="GO" id="GO:0002055">
    <property type="term" value="F:adenine binding"/>
    <property type="evidence" value="ECO:0007669"/>
    <property type="project" value="TreeGrafter"/>
</dbReference>
<dbReference type="NCBIfam" id="NF002636">
    <property type="entry name" value="PRK02304.1-5"/>
    <property type="match status" value="1"/>
</dbReference>
<dbReference type="Gene3D" id="3.40.50.2020">
    <property type="match status" value="1"/>
</dbReference>
<dbReference type="PANTHER" id="PTHR32315:SF3">
    <property type="entry name" value="ADENINE PHOSPHORIBOSYLTRANSFERASE"/>
    <property type="match status" value="1"/>
</dbReference>
<evidence type="ECO:0000256" key="8">
    <source>
        <dbReference type="ARBA" id="ARBA00017366"/>
    </source>
</evidence>
<dbReference type="GO" id="GO:0044209">
    <property type="term" value="P:AMP salvage"/>
    <property type="evidence" value="ECO:0007669"/>
    <property type="project" value="UniProtKB-UniPathway"/>
</dbReference>
<evidence type="ECO:0000259" key="13">
    <source>
        <dbReference type="Pfam" id="PF00156"/>
    </source>
</evidence>
<dbReference type="InParanoid" id="T1HBI5"/>
<dbReference type="SUPFAM" id="SSF53271">
    <property type="entry name" value="PRTase-like"/>
    <property type="match status" value="1"/>
</dbReference>
<dbReference type="EnsemblMetazoa" id="RPRC001397-RA">
    <property type="protein sequence ID" value="RPRC001397-PA"/>
    <property type="gene ID" value="RPRC001397"/>
</dbReference>
<dbReference type="eggNOG" id="KOG1712">
    <property type="taxonomic scope" value="Eukaryota"/>
</dbReference>